<dbReference type="Gene3D" id="3.20.20.100">
    <property type="entry name" value="NADP-dependent oxidoreductase domain"/>
    <property type="match status" value="1"/>
</dbReference>
<evidence type="ECO:0000313" key="3">
    <source>
        <dbReference type="EMBL" id="KHQ51705.1"/>
    </source>
</evidence>
<dbReference type="PATRIC" id="fig|1515334.3.peg.3898"/>
<keyword evidence="1" id="KW-0560">Oxidoreductase</keyword>
<proteinExistence type="predicted"/>
<dbReference type="InterPro" id="IPR036812">
    <property type="entry name" value="NAD(P)_OxRdtase_dom_sf"/>
</dbReference>
<reference evidence="3 4" key="1">
    <citation type="submission" date="2014-10" db="EMBL/GenBank/DDBJ databases">
        <title>Genome sequence of Ponticoccus sp. strain UMTAT08 isolated from clonal culture of toxic dinoflagellate Alexandrium tamiyavanichii.</title>
        <authorList>
            <person name="Gan H.Y."/>
            <person name="Muhd D.-D."/>
            <person name="Mohd Noor M.E."/>
            <person name="Yeong Y.S."/>
            <person name="Usup G."/>
        </authorList>
    </citation>
    <scope>NUCLEOTIDE SEQUENCE [LARGE SCALE GENOMIC DNA]</scope>
    <source>
        <strain evidence="3 4">UMTAT08</strain>
    </source>
</reference>
<dbReference type="Proteomes" id="UP000030960">
    <property type="component" value="Unassembled WGS sequence"/>
</dbReference>
<keyword evidence="4" id="KW-1185">Reference proteome</keyword>
<comment type="caution">
    <text evidence="3">The sequence shown here is derived from an EMBL/GenBank/DDBJ whole genome shotgun (WGS) entry which is preliminary data.</text>
</comment>
<feature type="domain" description="NADP-dependent oxidoreductase" evidence="2">
    <location>
        <begin position="15"/>
        <end position="311"/>
    </location>
</feature>
<dbReference type="InterPro" id="IPR023210">
    <property type="entry name" value="NADP_OxRdtase_dom"/>
</dbReference>
<dbReference type="Pfam" id="PF00248">
    <property type="entry name" value="Aldo_ket_red"/>
    <property type="match status" value="1"/>
</dbReference>
<gene>
    <name evidence="3" type="ORF">OA50_03868</name>
</gene>
<dbReference type="PANTHER" id="PTHR43364">
    <property type="entry name" value="NADH-SPECIFIC METHYLGLYOXAL REDUCTASE-RELATED"/>
    <property type="match status" value="1"/>
</dbReference>
<organism evidence="3 4">
    <name type="scientific">Mameliella alba</name>
    <dbReference type="NCBI Taxonomy" id="561184"/>
    <lineage>
        <taxon>Bacteria</taxon>
        <taxon>Pseudomonadati</taxon>
        <taxon>Pseudomonadota</taxon>
        <taxon>Alphaproteobacteria</taxon>
        <taxon>Rhodobacterales</taxon>
        <taxon>Roseobacteraceae</taxon>
        <taxon>Mameliella</taxon>
    </lineage>
</organism>
<dbReference type="RefSeq" id="WP_043144510.1">
    <property type="nucleotide sequence ID" value="NZ_JSUQ01000016.1"/>
</dbReference>
<accession>A0A0B3RKC5</accession>
<dbReference type="OrthoDB" id="9803483at2"/>
<dbReference type="InterPro" id="IPR050523">
    <property type="entry name" value="AKR_Detox_Biosynth"/>
</dbReference>
<dbReference type="PRINTS" id="PR00069">
    <property type="entry name" value="ALDKETRDTASE"/>
</dbReference>
<dbReference type="InterPro" id="IPR020471">
    <property type="entry name" value="AKR"/>
</dbReference>
<evidence type="ECO:0000259" key="2">
    <source>
        <dbReference type="Pfam" id="PF00248"/>
    </source>
</evidence>
<dbReference type="GO" id="GO:0005829">
    <property type="term" value="C:cytosol"/>
    <property type="evidence" value="ECO:0007669"/>
    <property type="project" value="TreeGrafter"/>
</dbReference>
<protein>
    <submittedName>
        <fullName evidence="3">Putative oxidoreductase</fullName>
    </submittedName>
</protein>
<evidence type="ECO:0000313" key="4">
    <source>
        <dbReference type="Proteomes" id="UP000030960"/>
    </source>
</evidence>
<sequence length="342" mass="37509">MDYRSLGRSGFKVAPMALGTFNFGGPTDEETSIRIMLRALEAGINLFDIANSYNEGRSETFVGEAIRQWGRRDDVVVATKVHFPVGSGPNDSGNSRYHIIRECDRSLARMGLDHIDLLQLHRPDFSVPAEETFRALDDLVTSGKVRYIGTSSFPAWKLMEAVALTDRRGWVRPVVEQPPYNLLDRRVENEMVPLCLAHGLSLVPYAPLAQGVLAGRYTSKDNPPKDSRAVTRGGVYSDRVTNSGIAIGAEVARLAAETGASAGQLAMAWVRDQPAVAAPLFGPRTMEQLEHMLPVLDMAFPPDLLAKFDALVPPGSAVTNFHNGARWMKQVLDVPLPTRAEE</sequence>
<dbReference type="SUPFAM" id="SSF51430">
    <property type="entry name" value="NAD(P)-linked oxidoreductase"/>
    <property type="match status" value="1"/>
</dbReference>
<dbReference type="AlphaFoldDB" id="A0A0B3RKC5"/>
<name>A0A0B3RKC5_9RHOB</name>
<dbReference type="GO" id="GO:0016491">
    <property type="term" value="F:oxidoreductase activity"/>
    <property type="evidence" value="ECO:0007669"/>
    <property type="project" value="UniProtKB-KW"/>
</dbReference>
<dbReference type="FunFam" id="3.20.20.100:FF:000004">
    <property type="entry name" value="Oxidoreductase, aldo/keto reductase"/>
    <property type="match status" value="1"/>
</dbReference>
<dbReference type="PANTHER" id="PTHR43364:SF4">
    <property type="entry name" value="NAD(P)-LINKED OXIDOREDUCTASE SUPERFAMILY PROTEIN"/>
    <property type="match status" value="1"/>
</dbReference>
<dbReference type="EMBL" id="JSUQ01000016">
    <property type="protein sequence ID" value="KHQ51705.1"/>
    <property type="molecule type" value="Genomic_DNA"/>
</dbReference>
<evidence type="ECO:0000256" key="1">
    <source>
        <dbReference type="ARBA" id="ARBA00023002"/>
    </source>
</evidence>